<dbReference type="PRINTS" id="PR01438">
    <property type="entry name" value="UNVRSLSTRESS"/>
</dbReference>
<comment type="caution">
    <text evidence="3">The sequence shown here is derived from an EMBL/GenBank/DDBJ whole genome shotgun (WGS) entry which is preliminary data.</text>
</comment>
<dbReference type="RefSeq" id="WP_188661578.1">
    <property type="nucleotide sequence ID" value="NZ_BMHV01000004.1"/>
</dbReference>
<accession>A0A917BVD0</accession>
<dbReference type="PANTHER" id="PTHR46268">
    <property type="entry name" value="STRESS RESPONSE PROTEIN NHAX"/>
    <property type="match status" value="1"/>
</dbReference>
<evidence type="ECO:0000259" key="2">
    <source>
        <dbReference type="Pfam" id="PF00582"/>
    </source>
</evidence>
<evidence type="ECO:0000256" key="1">
    <source>
        <dbReference type="ARBA" id="ARBA00008791"/>
    </source>
</evidence>
<dbReference type="Gene3D" id="3.40.50.620">
    <property type="entry name" value="HUPs"/>
    <property type="match status" value="1"/>
</dbReference>
<comment type="similarity">
    <text evidence="1">Belongs to the universal stress protein A family.</text>
</comment>
<dbReference type="Proteomes" id="UP000632498">
    <property type="component" value="Unassembled WGS sequence"/>
</dbReference>
<dbReference type="InterPro" id="IPR006016">
    <property type="entry name" value="UspA"/>
</dbReference>
<dbReference type="InterPro" id="IPR014729">
    <property type="entry name" value="Rossmann-like_a/b/a_fold"/>
</dbReference>
<dbReference type="CDD" id="cd00293">
    <property type="entry name" value="USP-like"/>
    <property type="match status" value="1"/>
</dbReference>
<gene>
    <name evidence="3" type="ORF">GCM10011332_06560</name>
</gene>
<dbReference type="SUPFAM" id="SSF52402">
    <property type="entry name" value="Adenine nucleotide alpha hydrolases-like"/>
    <property type="match status" value="1"/>
</dbReference>
<protein>
    <submittedName>
        <fullName evidence="3">Universal stress protein UspA</fullName>
    </submittedName>
</protein>
<reference evidence="3" key="1">
    <citation type="journal article" date="2014" name="Int. J. Syst. Evol. Microbiol.">
        <title>Complete genome sequence of Corynebacterium casei LMG S-19264T (=DSM 44701T), isolated from a smear-ripened cheese.</title>
        <authorList>
            <consortium name="US DOE Joint Genome Institute (JGI-PGF)"/>
            <person name="Walter F."/>
            <person name="Albersmeier A."/>
            <person name="Kalinowski J."/>
            <person name="Ruckert C."/>
        </authorList>
    </citation>
    <scope>NUCLEOTIDE SEQUENCE</scope>
    <source>
        <strain evidence="3">CGMCC 1.15254</strain>
    </source>
</reference>
<reference evidence="3" key="2">
    <citation type="submission" date="2020-09" db="EMBL/GenBank/DDBJ databases">
        <authorList>
            <person name="Sun Q."/>
            <person name="Zhou Y."/>
        </authorList>
    </citation>
    <scope>NUCLEOTIDE SEQUENCE</scope>
    <source>
        <strain evidence="3">CGMCC 1.15254</strain>
    </source>
</reference>
<sequence length="142" mass="15985">MYKDILLPIDLAEPSSWHKTLPSAIEMCKTFNSKLHVMSVVPDFGSSLVGSFFPKGFEAKALEETKKILKQFVTDNIPDGIEVQRIIANGTVYDEILRVCHEVDIDLIIMSAHRPKLEDYLLGPNSARVVRHAKCSVFVVRD</sequence>
<keyword evidence="4" id="KW-1185">Reference proteome</keyword>
<proteinExistence type="inferred from homology"/>
<name>A0A917BVD0_9PROT</name>
<dbReference type="AlphaFoldDB" id="A0A917BVD0"/>
<dbReference type="Pfam" id="PF00582">
    <property type="entry name" value="Usp"/>
    <property type="match status" value="1"/>
</dbReference>
<dbReference type="PANTHER" id="PTHR46268:SF6">
    <property type="entry name" value="UNIVERSAL STRESS PROTEIN UP12"/>
    <property type="match status" value="1"/>
</dbReference>
<feature type="domain" description="UspA" evidence="2">
    <location>
        <begin position="1"/>
        <end position="141"/>
    </location>
</feature>
<dbReference type="InterPro" id="IPR006015">
    <property type="entry name" value="Universal_stress_UspA"/>
</dbReference>
<evidence type="ECO:0000313" key="4">
    <source>
        <dbReference type="Proteomes" id="UP000632498"/>
    </source>
</evidence>
<evidence type="ECO:0000313" key="3">
    <source>
        <dbReference type="EMBL" id="GGF55808.1"/>
    </source>
</evidence>
<organism evidence="3 4">
    <name type="scientific">Terasakiella brassicae</name>
    <dbReference type="NCBI Taxonomy" id="1634917"/>
    <lineage>
        <taxon>Bacteria</taxon>
        <taxon>Pseudomonadati</taxon>
        <taxon>Pseudomonadota</taxon>
        <taxon>Alphaproteobacteria</taxon>
        <taxon>Rhodospirillales</taxon>
        <taxon>Terasakiellaceae</taxon>
        <taxon>Terasakiella</taxon>
    </lineage>
</organism>
<dbReference type="EMBL" id="BMHV01000004">
    <property type="protein sequence ID" value="GGF55808.1"/>
    <property type="molecule type" value="Genomic_DNA"/>
</dbReference>